<keyword evidence="1" id="KW-0472">Membrane</keyword>
<keyword evidence="3" id="KW-1185">Reference proteome</keyword>
<organism evidence="2 3">
    <name type="scientific">Chloroherpeton thalassium (strain ATCC 35110 / GB-78)</name>
    <dbReference type="NCBI Taxonomy" id="517418"/>
    <lineage>
        <taxon>Bacteria</taxon>
        <taxon>Pseudomonadati</taxon>
        <taxon>Chlorobiota</taxon>
        <taxon>Chlorobiia</taxon>
        <taxon>Chlorobiales</taxon>
        <taxon>Chloroherpetonaceae</taxon>
        <taxon>Chloroherpeton</taxon>
    </lineage>
</organism>
<keyword evidence="1" id="KW-1133">Transmembrane helix</keyword>
<feature type="transmembrane region" description="Helical" evidence="1">
    <location>
        <begin position="127"/>
        <end position="146"/>
    </location>
</feature>
<gene>
    <name evidence="2" type="ordered locus">Ctha_0378</name>
</gene>
<name>B3QU51_CHLT3</name>
<keyword evidence="1" id="KW-0812">Transmembrane</keyword>
<dbReference type="EMBL" id="CP001100">
    <property type="protein sequence ID" value="ACF12849.1"/>
    <property type="molecule type" value="Genomic_DNA"/>
</dbReference>
<dbReference type="eggNOG" id="COG1262">
    <property type="taxonomic scope" value="Bacteria"/>
</dbReference>
<feature type="transmembrane region" description="Helical" evidence="1">
    <location>
        <begin position="70"/>
        <end position="89"/>
    </location>
</feature>
<protein>
    <submittedName>
        <fullName evidence="2">Uncharacterized protein</fullName>
    </submittedName>
</protein>
<dbReference type="AlphaFoldDB" id="B3QU51"/>
<reference evidence="2 3" key="1">
    <citation type="submission" date="2008-06" db="EMBL/GenBank/DDBJ databases">
        <title>Complete sequence of Chloroherpeton thalassium ATCC 35110.</title>
        <authorList>
            <consortium name="US DOE Joint Genome Institute"/>
            <person name="Lucas S."/>
            <person name="Copeland A."/>
            <person name="Lapidus A."/>
            <person name="Glavina del Rio T."/>
            <person name="Dalin E."/>
            <person name="Tice H."/>
            <person name="Bruce D."/>
            <person name="Goodwin L."/>
            <person name="Pitluck S."/>
            <person name="Schmutz J."/>
            <person name="Larimer F."/>
            <person name="Land M."/>
            <person name="Hauser L."/>
            <person name="Kyrpides N."/>
            <person name="Mikhailova N."/>
            <person name="Liu Z."/>
            <person name="Li T."/>
            <person name="Zhao F."/>
            <person name="Overmann J."/>
            <person name="Bryant D.A."/>
            <person name="Richardson P."/>
        </authorList>
    </citation>
    <scope>NUCLEOTIDE SEQUENCE [LARGE SCALE GENOMIC DNA]</scope>
    <source>
        <strain evidence="3">ATCC 35110 / GB-78</strain>
    </source>
</reference>
<evidence type="ECO:0000313" key="3">
    <source>
        <dbReference type="Proteomes" id="UP000001208"/>
    </source>
</evidence>
<dbReference type="HOGENOM" id="CLU_1709984_0_0_10"/>
<feature type="transmembrane region" description="Helical" evidence="1">
    <location>
        <begin position="39"/>
        <end position="58"/>
    </location>
</feature>
<dbReference type="RefSeq" id="WP_012498933.1">
    <property type="nucleotide sequence ID" value="NC_011026.1"/>
</dbReference>
<dbReference type="KEGG" id="cts:Ctha_0378"/>
<dbReference type="Proteomes" id="UP000001208">
    <property type="component" value="Chromosome"/>
</dbReference>
<dbReference type="STRING" id="517418.Ctha_0378"/>
<evidence type="ECO:0000313" key="2">
    <source>
        <dbReference type="EMBL" id="ACF12849.1"/>
    </source>
</evidence>
<accession>B3QU51</accession>
<sequence>MNEPLRTRLPNNVELKLKEKYAESFAGQSDLMDKLAQQLLTLELAIPGLYATVLKLVAGDKATVPVNRMFYLIFSLWLLALLLTLWALLPRAWKVNTEIMQKDPRSKSDELGIKDFFVKSAEFKRNCLVAAAILFFLGIALAALTVT</sequence>
<proteinExistence type="predicted"/>
<evidence type="ECO:0000256" key="1">
    <source>
        <dbReference type="SAM" id="Phobius"/>
    </source>
</evidence>
<dbReference type="OrthoDB" id="598221at2"/>